<reference evidence="2" key="1">
    <citation type="submission" date="2020-11" db="EMBL/GenBank/DDBJ databases">
        <title>Carbohydrate-dependent, anaerobic sulfur respiration: A novel catabolism in halophilic archaea.</title>
        <authorList>
            <person name="Sorokin D.Y."/>
            <person name="Messina E."/>
            <person name="Smedile F."/>
            <person name="La Cono V."/>
            <person name="Hallsworth J.E."/>
            <person name="Yakimov M.M."/>
        </authorList>
    </citation>
    <scope>NUCLEOTIDE SEQUENCE</scope>
    <source>
        <strain evidence="2">HSR12-1</strain>
    </source>
</reference>
<evidence type="ECO:0000256" key="1">
    <source>
        <dbReference type="SAM" id="MobiDB-lite"/>
    </source>
</evidence>
<dbReference type="Proteomes" id="UP000663525">
    <property type="component" value="Chromosome"/>
</dbReference>
<dbReference type="EMBL" id="CP064787">
    <property type="protein sequence ID" value="QSG06987.1"/>
    <property type="molecule type" value="Genomic_DNA"/>
</dbReference>
<evidence type="ECO:0000313" key="3">
    <source>
        <dbReference type="Proteomes" id="UP000663525"/>
    </source>
</evidence>
<accession>A0A897N2R6</accession>
<organism evidence="2 3">
    <name type="scientific">Halapricum desulfuricans</name>
    <dbReference type="NCBI Taxonomy" id="2841257"/>
    <lineage>
        <taxon>Archaea</taxon>
        <taxon>Methanobacteriati</taxon>
        <taxon>Methanobacteriota</taxon>
        <taxon>Stenosarchaea group</taxon>
        <taxon>Halobacteria</taxon>
        <taxon>Halobacteriales</taxon>
        <taxon>Haloarculaceae</taxon>
        <taxon>Halapricum</taxon>
    </lineage>
</organism>
<name>A0A897N2R6_9EURY</name>
<proteinExistence type="predicted"/>
<evidence type="ECO:0000313" key="2">
    <source>
        <dbReference type="EMBL" id="QSG06987.1"/>
    </source>
</evidence>
<dbReference type="AlphaFoldDB" id="A0A897N2R6"/>
<gene>
    <name evidence="2" type="ORF">HSR121_2667</name>
</gene>
<sequence>MLPPDHYQMRGTPAVASTDTPAIVPQREHRTSHGGAAVID</sequence>
<protein>
    <submittedName>
        <fullName evidence="2">Uncharacterized protein</fullName>
    </submittedName>
</protein>
<feature type="region of interest" description="Disordered" evidence="1">
    <location>
        <begin position="1"/>
        <end position="40"/>
    </location>
</feature>